<protein>
    <recommendedName>
        <fullName evidence="3">HK97 gp10 family phage protein</fullName>
    </recommendedName>
</protein>
<evidence type="ECO:0000313" key="1">
    <source>
        <dbReference type="EMBL" id="NBN78681.1"/>
    </source>
</evidence>
<sequence length="143" mass="15021">MTRSQINGVSRVRAAVRGMPGRVRVAVAREIEAGAQDVLDTMRGLVPVRTGDLAAALSARVDGDGLRARIGLLSRTAAREQFYWQFIEFGTKGAPERSIPPMPASPFMGPALDLNAPGIAARIGRATGGVLSAGAALKSRARK</sequence>
<name>A0A7X5F2R0_9HYPH</name>
<evidence type="ECO:0008006" key="3">
    <source>
        <dbReference type="Google" id="ProtNLM"/>
    </source>
</evidence>
<comment type="caution">
    <text evidence="1">The sequence shown here is derived from an EMBL/GenBank/DDBJ whole genome shotgun (WGS) entry which is preliminary data.</text>
</comment>
<proteinExistence type="predicted"/>
<evidence type="ECO:0000313" key="2">
    <source>
        <dbReference type="Proteomes" id="UP000586722"/>
    </source>
</evidence>
<dbReference type="Proteomes" id="UP000586722">
    <property type="component" value="Unassembled WGS sequence"/>
</dbReference>
<dbReference type="RefSeq" id="WP_161708593.1">
    <property type="nucleotide sequence ID" value="NZ_JAABLQ010000001.1"/>
</dbReference>
<dbReference type="Pfam" id="PF04883">
    <property type="entry name" value="HK97-gp10_like"/>
    <property type="match status" value="1"/>
</dbReference>
<dbReference type="InterPro" id="IPR010064">
    <property type="entry name" value="HK97-gp10_tail"/>
</dbReference>
<keyword evidence="2" id="KW-1185">Reference proteome</keyword>
<accession>A0A7X5F2R0</accession>
<dbReference type="AlphaFoldDB" id="A0A7X5F2R0"/>
<dbReference type="EMBL" id="JAABLQ010000001">
    <property type="protein sequence ID" value="NBN78681.1"/>
    <property type="molecule type" value="Genomic_DNA"/>
</dbReference>
<organism evidence="1 2">
    <name type="scientific">Pannonibacter tanglangensis</name>
    <dbReference type="NCBI Taxonomy" id="2750084"/>
    <lineage>
        <taxon>Bacteria</taxon>
        <taxon>Pseudomonadati</taxon>
        <taxon>Pseudomonadota</taxon>
        <taxon>Alphaproteobacteria</taxon>
        <taxon>Hyphomicrobiales</taxon>
        <taxon>Stappiaceae</taxon>
        <taxon>Pannonibacter</taxon>
    </lineage>
</organism>
<gene>
    <name evidence="1" type="ORF">GWI72_10425</name>
</gene>
<reference evidence="2" key="1">
    <citation type="submission" date="2020-01" db="EMBL/GenBank/DDBJ databases">
        <authorList>
            <person name="Fang Y."/>
            <person name="Sun R."/>
            <person name="Nie L."/>
            <person name="He J."/>
            <person name="Hao L."/>
            <person name="Wang L."/>
            <person name="Su S."/>
            <person name="Lv E."/>
            <person name="Zhang Z."/>
            <person name="Xie R."/>
            <person name="Liu H."/>
        </authorList>
    </citation>
    <scope>NUCLEOTIDE SEQUENCE [LARGE SCALE GENOMIC DNA]</scope>
    <source>
        <strain evidence="2">XCT-53</strain>
    </source>
</reference>